<evidence type="ECO:0000313" key="2">
    <source>
        <dbReference type="Proteomes" id="UP001484179"/>
    </source>
</evidence>
<organism evidence="1 2">
    <name type="scientific">Burkholderia pyrrocinia</name>
    <name type="common">Pseudomonas pyrrocinia</name>
    <dbReference type="NCBI Taxonomy" id="60550"/>
    <lineage>
        <taxon>Bacteria</taxon>
        <taxon>Pseudomonadati</taxon>
        <taxon>Pseudomonadota</taxon>
        <taxon>Betaproteobacteria</taxon>
        <taxon>Burkholderiales</taxon>
        <taxon>Burkholderiaceae</taxon>
        <taxon>Burkholderia</taxon>
        <taxon>Burkholderia cepacia complex</taxon>
    </lineage>
</organism>
<dbReference type="Proteomes" id="UP001484179">
    <property type="component" value="Chromosome 1"/>
</dbReference>
<accession>A0ABZ3BIF3</accession>
<sequence length="162" mass="18819">MEKISKTKQEMLRLLGALNNIEKIFERLHAGDARLLKKGMDAARRECECYINGEKVNFKPSDLIAGFKQAIRETPFMFRAQSLETRKSLMNEHIKAVESEIPGFFDKESEKIQKIIKRGKIRNPDDFYLAELCFEQMHEANPDGEDSVALRRIMDDFEFGSR</sequence>
<keyword evidence="2" id="KW-1185">Reference proteome</keyword>
<dbReference type="RefSeq" id="WP_342308918.1">
    <property type="nucleotide sequence ID" value="NZ_CP150849.1"/>
</dbReference>
<protein>
    <submittedName>
        <fullName evidence="1">Uncharacterized protein</fullName>
    </submittedName>
</protein>
<proteinExistence type="predicted"/>
<dbReference type="EMBL" id="CP150849">
    <property type="protein sequence ID" value="WZW54942.1"/>
    <property type="molecule type" value="Genomic_DNA"/>
</dbReference>
<gene>
    <name evidence="1" type="ORF">WN985_04510</name>
</gene>
<reference evidence="1 2" key="1">
    <citation type="submission" date="2024-04" db="EMBL/GenBank/DDBJ databases">
        <title>Biological Control Activity of Plant Growth Promoting Rhizobacteria Burkholderia pyrrocinia BX1 against Tobacco black shank Introduction Tobacco black shank (TBS) caused by the oomycete Phytophthora. nicotianae (P. nicotianae) has become a destructive soil.</title>
        <authorList>
            <person name="Liu X."/>
            <person name="Shu C."/>
        </authorList>
    </citation>
    <scope>NUCLEOTIDE SEQUENCE [LARGE SCALE GENOMIC DNA]</scope>
    <source>
        <strain evidence="1 2">BX1</strain>
    </source>
</reference>
<evidence type="ECO:0000313" key="1">
    <source>
        <dbReference type="EMBL" id="WZW54942.1"/>
    </source>
</evidence>
<name>A0ABZ3BIF3_BURPY</name>